<dbReference type="InterPro" id="IPR003018">
    <property type="entry name" value="GAF"/>
</dbReference>
<dbReference type="Gene3D" id="3.40.50.300">
    <property type="entry name" value="P-loop containing nucleotide triphosphate hydrolases"/>
    <property type="match status" value="1"/>
</dbReference>
<dbReference type="SMART" id="SM00382">
    <property type="entry name" value="AAA"/>
    <property type="match status" value="1"/>
</dbReference>
<dbReference type="PANTHER" id="PTHR32071:SF57">
    <property type="entry name" value="C4-DICARBOXYLATE TRANSPORT TRANSCRIPTIONAL REGULATORY PROTEIN DCTD"/>
    <property type="match status" value="1"/>
</dbReference>
<keyword evidence="9" id="KW-1185">Reference proteome</keyword>
<dbReference type="Pfam" id="PF02954">
    <property type="entry name" value="HTH_8"/>
    <property type="match status" value="1"/>
</dbReference>
<evidence type="ECO:0000256" key="2">
    <source>
        <dbReference type="ARBA" id="ARBA00022840"/>
    </source>
</evidence>
<reference evidence="8 9" key="1">
    <citation type="journal article" date="2018" name="Sci. Adv.">
        <title>Multi-heme cytochromes provide a pathway for survival in energy-limited environments.</title>
        <authorList>
            <person name="Deng X."/>
            <person name="Dohmae N."/>
            <person name="Nealson K.H."/>
            <person name="Hashimoto K."/>
            <person name="Okamoto A."/>
        </authorList>
    </citation>
    <scope>NUCLEOTIDE SEQUENCE [LARGE SCALE GENOMIC DNA]</scope>
    <source>
        <strain evidence="8 9">IS5</strain>
    </source>
</reference>
<proteinExistence type="predicted"/>
<accession>A0A2Z6AYH2</accession>
<dbReference type="Gene3D" id="1.10.8.60">
    <property type="match status" value="1"/>
</dbReference>
<dbReference type="GO" id="GO:0043565">
    <property type="term" value="F:sequence-specific DNA binding"/>
    <property type="evidence" value="ECO:0007669"/>
    <property type="project" value="InterPro"/>
</dbReference>
<dbReference type="PROSITE" id="PS00676">
    <property type="entry name" value="SIGMA54_INTERACT_2"/>
    <property type="match status" value="1"/>
</dbReference>
<dbReference type="InterPro" id="IPR025944">
    <property type="entry name" value="Sigma_54_int_dom_CS"/>
</dbReference>
<dbReference type="GO" id="GO:0005524">
    <property type="term" value="F:ATP binding"/>
    <property type="evidence" value="ECO:0007669"/>
    <property type="project" value="UniProtKB-KW"/>
</dbReference>
<dbReference type="SUPFAM" id="SSF52540">
    <property type="entry name" value="P-loop containing nucleoside triphosphate hydrolases"/>
    <property type="match status" value="1"/>
</dbReference>
<dbReference type="InterPro" id="IPR002197">
    <property type="entry name" value="HTH_Fis"/>
</dbReference>
<dbReference type="Pfam" id="PF00158">
    <property type="entry name" value="Sigma54_activat"/>
    <property type="match status" value="1"/>
</dbReference>
<dbReference type="SMART" id="SM00065">
    <property type="entry name" value="GAF"/>
    <property type="match status" value="1"/>
</dbReference>
<dbReference type="SUPFAM" id="SSF55781">
    <property type="entry name" value="GAF domain-like"/>
    <property type="match status" value="1"/>
</dbReference>
<evidence type="ECO:0000313" key="9">
    <source>
        <dbReference type="Proteomes" id="UP000269883"/>
    </source>
</evidence>
<keyword evidence="5" id="KW-0804">Transcription</keyword>
<dbReference type="PANTHER" id="PTHR32071">
    <property type="entry name" value="TRANSCRIPTIONAL REGULATORY PROTEIN"/>
    <property type="match status" value="1"/>
</dbReference>
<dbReference type="Pfam" id="PF25601">
    <property type="entry name" value="AAA_lid_14"/>
    <property type="match status" value="1"/>
</dbReference>
<keyword evidence="2" id="KW-0067">ATP-binding</keyword>
<dbReference type="InterPro" id="IPR025662">
    <property type="entry name" value="Sigma_54_int_dom_ATP-bd_1"/>
</dbReference>
<protein>
    <submittedName>
        <fullName evidence="8">Fis family transcriptional regulator</fullName>
    </submittedName>
</protein>
<dbReference type="GO" id="GO:0006355">
    <property type="term" value="P:regulation of DNA-templated transcription"/>
    <property type="evidence" value="ECO:0007669"/>
    <property type="project" value="InterPro"/>
</dbReference>
<dbReference type="InterPro" id="IPR003593">
    <property type="entry name" value="AAA+_ATPase"/>
</dbReference>
<keyword evidence="1" id="KW-0547">Nucleotide-binding</keyword>
<feature type="domain" description="Sigma-54 factor interaction" evidence="7">
    <location>
        <begin position="198"/>
        <end position="426"/>
    </location>
</feature>
<dbReference type="PROSITE" id="PS00675">
    <property type="entry name" value="SIGMA54_INTERACT_1"/>
    <property type="match status" value="1"/>
</dbReference>
<dbReference type="InterPro" id="IPR025943">
    <property type="entry name" value="Sigma_54_int_dom_ATP-bd_2"/>
</dbReference>
<gene>
    <name evidence="8" type="ORF">DFE_1480</name>
</gene>
<evidence type="ECO:0000256" key="6">
    <source>
        <dbReference type="SAM" id="MobiDB-lite"/>
    </source>
</evidence>
<evidence type="ECO:0000256" key="4">
    <source>
        <dbReference type="ARBA" id="ARBA00023125"/>
    </source>
</evidence>
<dbReference type="Gene3D" id="1.10.10.60">
    <property type="entry name" value="Homeodomain-like"/>
    <property type="match status" value="1"/>
</dbReference>
<dbReference type="InterPro" id="IPR027417">
    <property type="entry name" value="P-loop_NTPase"/>
</dbReference>
<organism evidence="8 9">
    <name type="scientific">Desulfovibrio ferrophilus</name>
    <dbReference type="NCBI Taxonomy" id="241368"/>
    <lineage>
        <taxon>Bacteria</taxon>
        <taxon>Pseudomonadati</taxon>
        <taxon>Thermodesulfobacteriota</taxon>
        <taxon>Desulfovibrionia</taxon>
        <taxon>Desulfovibrionales</taxon>
        <taxon>Desulfovibrionaceae</taxon>
        <taxon>Desulfovibrio</taxon>
    </lineage>
</organism>
<dbReference type="PROSITE" id="PS50045">
    <property type="entry name" value="SIGMA54_INTERACT_4"/>
    <property type="match status" value="1"/>
</dbReference>
<dbReference type="AlphaFoldDB" id="A0A2Z6AYH2"/>
<evidence type="ECO:0000259" key="7">
    <source>
        <dbReference type="PROSITE" id="PS50045"/>
    </source>
</evidence>
<dbReference type="OrthoDB" id="9763792at2"/>
<dbReference type="RefSeq" id="WP_126378106.1">
    <property type="nucleotide sequence ID" value="NZ_AP017378.1"/>
</dbReference>
<dbReference type="KEGG" id="dfl:DFE_1480"/>
<dbReference type="FunFam" id="3.40.50.300:FF:000006">
    <property type="entry name" value="DNA-binding transcriptional regulator NtrC"/>
    <property type="match status" value="1"/>
</dbReference>
<sequence>MSRSISALKLQVLSEVSAIIHKALNLEEALQEVLRILSSTLSMERATVTLLDRDSGHLVIMASHGLSEQERQRGVYRSGEGVTGTIFRTVKPLHIPDVTCDPLFLDRTGARSSQDCRISYTGVPIILNNEPIGVLSVDRLFSGETTVQEDIEFLTVLATLIAQFTKLNEVVRAREEELRRENVTLKYQLSKEARGPYIVGKSPPMQEVERQVAKVAPTRATVLLLGESGTGKTLIARIIHDLSDRKTNPFVKVNCASIPENLLESELFGYERGAFTGATGSKAGRFEDANKGSIFLDEIGELSLGLQAKLLRVLQDREFERLGGNRTIRTDVRILTATNRDLRDLVDQGRFRLDLYYRLNVFPLTVPPLRRRKEDVIGLLNHFLRKMAHEYGRDLYFSPEALTLLNNHDWPGNVRELENMVERLVIMAEANRIDAQLIGLAMEPESTRITPESHSSEPAPQAQHQTSQGRKQSLKEIERAEILNALRESNWIKRRAGVALGLTERQIGYRIKKFGLEERVATERMRCRSVNQMNTVP</sequence>
<feature type="compositionally biased region" description="Polar residues" evidence="6">
    <location>
        <begin position="447"/>
        <end position="471"/>
    </location>
</feature>
<dbReference type="Pfam" id="PF01590">
    <property type="entry name" value="GAF"/>
    <property type="match status" value="1"/>
</dbReference>
<dbReference type="CDD" id="cd00009">
    <property type="entry name" value="AAA"/>
    <property type="match status" value="1"/>
</dbReference>
<dbReference type="InterPro" id="IPR058031">
    <property type="entry name" value="AAA_lid_NorR"/>
</dbReference>
<dbReference type="PROSITE" id="PS00688">
    <property type="entry name" value="SIGMA54_INTERACT_3"/>
    <property type="match status" value="1"/>
</dbReference>
<dbReference type="Proteomes" id="UP000269883">
    <property type="component" value="Chromosome"/>
</dbReference>
<evidence type="ECO:0000313" key="8">
    <source>
        <dbReference type="EMBL" id="BBD08206.1"/>
    </source>
</evidence>
<name>A0A2Z6AYH2_9BACT</name>
<feature type="region of interest" description="Disordered" evidence="6">
    <location>
        <begin position="446"/>
        <end position="473"/>
    </location>
</feature>
<keyword evidence="3" id="KW-0805">Transcription regulation</keyword>
<evidence type="ECO:0000256" key="3">
    <source>
        <dbReference type="ARBA" id="ARBA00023015"/>
    </source>
</evidence>
<keyword evidence="4" id="KW-0238">DNA-binding</keyword>
<evidence type="ECO:0000256" key="1">
    <source>
        <dbReference type="ARBA" id="ARBA00022741"/>
    </source>
</evidence>
<dbReference type="InterPro" id="IPR002078">
    <property type="entry name" value="Sigma_54_int"/>
</dbReference>
<dbReference type="InterPro" id="IPR029016">
    <property type="entry name" value="GAF-like_dom_sf"/>
</dbReference>
<evidence type="ECO:0000256" key="5">
    <source>
        <dbReference type="ARBA" id="ARBA00023163"/>
    </source>
</evidence>
<dbReference type="EMBL" id="AP017378">
    <property type="protein sequence ID" value="BBD08206.1"/>
    <property type="molecule type" value="Genomic_DNA"/>
</dbReference>
<dbReference type="Gene3D" id="3.30.450.40">
    <property type="match status" value="1"/>
</dbReference>